<name>A0ABW3YYJ8_MYCRA</name>
<reference evidence="2" key="1">
    <citation type="journal article" date="2019" name="Int. J. Syst. Evol. Microbiol.">
        <title>The Global Catalogue of Microorganisms (GCM) 10K type strain sequencing project: providing services to taxonomists for standard genome sequencing and annotation.</title>
        <authorList>
            <consortium name="The Broad Institute Genomics Platform"/>
            <consortium name="The Broad Institute Genome Sequencing Center for Infectious Disease"/>
            <person name="Wu L."/>
            <person name="Ma J."/>
        </authorList>
    </citation>
    <scope>NUCLEOTIDE SEQUENCE [LARGE SCALE GENOMIC DNA]</scope>
    <source>
        <strain evidence="2">CCUG 55609</strain>
    </source>
</reference>
<organism evidence="1 2">
    <name type="scientific">Mycoplana ramosa</name>
    <name type="common">Mycoplana bullata</name>
    <dbReference type="NCBI Taxonomy" id="40837"/>
    <lineage>
        <taxon>Bacteria</taxon>
        <taxon>Pseudomonadati</taxon>
        <taxon>Pseudomonadota</taxon>
        <taxon>Alphaproteobacteria</taxon>
        <taxon>Hyphomicrobiales</taxon>
        <taxon>Rhizobiaceae</taxon>
        <taxon>Mycoplana</taxon>
    </lineage>
</organism>
<evidence type="ECO:0000313" key="1">
    <source>
        <dbReference type="EMBL" id="MFD1328982.1"/>
    </source>
</evidence>
<proteinExistence type="predicted"/>
<dbReference type="Proteomes" id="UP001597173">
    <property type="component" value="Unassembled WGS sequence"/>
</dbReference>
<comment type="caution">
    <text evidence="1">The sequence shown here is derived from an EMBL/GenBank/DDBJ whole genome shotgun (WGS) entry which is preliminary data.</text>
</comment>
<protein>
    <submittedName>
        <fullName evidence="1">Uncharacterized protein</fullName>
    </submittedName>
</protein>
<sequence length="178" mass="19187">MLGRLGRVPLDSLSLRIDPRRPGHLLLNAGGGWLSTNGLKNERAPGKENQGLFNLLLVTAGVASVTGGDDEIFIGLYHSLDGYNNALKAIPLEPFETNAAPAFPSTGALIGRILTVRAGKPQLAEADISKWRDDPWGQFFPQEADSSSDPGRVFAMPTGNAALQIIEIYAPIRLDDRR</sequence>
<keyword evidence="2" id="KW-1185">Reference proteome</keyword>
<dbReference type="EMBL" id="JBHTNF010000008">
    <property type="protein sequence ID" value="MFD1328982.1"/>
    <property type="molecule type" value="Genomic_DNA"/>
</dbReference>
<accession>A0ABW3YYJ8</accession>
<dbReference type="RefSeq" id="WP_374836122.1">
    <property type="nucleotide sequence ID" value="NZ_JBHEEW010000002.1"/>
</dbReference>
<gene>
    <name evidence="1" type="ORF">ACFQ33_13900</name>
</gene>
<evidence type="ECO:0000313" key="2">
    <source>
        <dbReference type="Proteomes" id="UP001597173"/>
    </source>
</evidence>